<protein>
    <recommendedName>
        <fullName evidence="1">G domain-containing protein</fullName>
    </recommendedName>
</protein>
<sequence length="327" mass="38693">MKKVALLVSQSGDGKTTLFNKITNSNQEVQAGGRVVTREVYVKDSKYGQGFTLIDTPGLKDEDCIGTSSKILNLIENIWISRIMVVVRYARFDIIKDTCKWLLLAFERYQDRITIVITHFDFSDDKEREQRQLTEYYHKAGIKSIIFASREDSGETLCELFDSEIKDQPQKMQLTESELLSFQQCDYNQFLYFELLEILGDIYIQSKRLFQGFPVIDEQAKVLLVKEIIKKLINYSYVKFNRSFGRNENDEEQFLFFLEFRRSIIDIVNRDIQILKWNNIVKYVQIIELKNFIQNEMETYDKNFEVGRKKCLQKIRENAKNQKINYL</sequence>
<dbReference type="InterPro" id="IPR006073">
    <property type="entry name" value="GTP-bd"/>
</dbReference>
<dbReference type="EMBL" id="CAJJDP010000083">
    <property type="protein sequence ID" value="CAD8184950.1"/>
    <property type="molecule type" value="Genomic_DNA"/>
</dbReference>
<evidence type="ECO:0000259" key="1">
    <source>
        <dbReference type="Pfam" id="PF01926"/>
    </source>
</evidence>
<evidence type="ECO:0000313" key="2">
    <source>
        <dbReference type="EMBL" id="CAD8184950.1"/>
    </source>
</evidence>
<organism evidence="2 3">
    <name type="scientific">Paramecium octaurelia</name>
    <dbReference type="NCBI Taxonomy" id="43137"/>
    <lineage>
        <taxon>Eukaryota</taxon>
        <taxon>Sar</taxon>
        <taxon>Alveolata</taxon>
        <taxon>Ciliophora</taxon>
        <taxon>Intramacronucleata</taxon>
        <taxon>Oligohymenophorea</taxon>
        <taxon>Peniculida</taxon>
        <taxon>Parameciidae</taxon>
        <taxon>Paramecium</taxon>
    </lineage>
</organism>
<dbReference type="AlphaFoldDB" id="A0A8S1W6L8"/>
<accession>A0A8S1W6L8</accession>
<comment type="caution">
    <text evidence="2">The sequence shown here is derived from an EMBL/GenBank/DDBJ whole genome shotgun (WGS) entry which is preliminary data.</text>
</comment>
<proteinExistence type="predicted"/>
<dbReference type="GO" id="GO:0005525">
    <property type="term" value="F:GTP binding"/>
    <property type="evidence" value="ECO:0007669"/>
    <property type="project" value="InterPro"/>
</dbReference>
<dbReference type="Proteomes" id="UP000683925">
    <property type="component" value="Unassembled WGS sequence"/>
</dbReference>
<dbReference type="CDD" id="cd00882">
    <property type="entry name" value="Ras_like_GTPase"/>
    <property type="match status" value="1"/>
</dbReference>
<reference evidence="2" key="1">
    <citation type="submission" date="2021-01" db="EMBL/GenBank/DDBJ databases">
        <authorList>
            <consortium name="Genoscope - CEA"/>
            <person name="William W."/>
        </authorList>
    </citation>
    <scope>NUCLEOTIDE SEQUENCE</scope>
</reference>
<name>A0A8S1W6L8_PAROT</name>
<feature type="domain" description="G" evidence="1">
    <location>
        <begin position="10"/>
        <end position="88"/>
    </location>
</feature>
<dbReference type="Pfam" id="PF01926">
    <property type="entry name" value="MMR_HSR1"/>
    <property type="match status" value="1"/>
</dbReference>
<evidence type="ECO:0000313" key="3">
    <source>
        <dbReference type="Proteomes" id="UP000683925"/>
    </source>
</evidence>
<dbReference type="OMA" id="IENIWIS"/>
<gene>
    <name evidence="2" type="ORF">POCTA_138.1.T0840155</name>
</gene>
<dbReference type="OrthoDB" id="8954335at2759"/>
<keyword evidence="3" id="KW-1185">Reference proteome</keyword>